<dbReference type="GO" id="GO:0080008">
    <property type="term" value="C:Cul4-RING E3 ubiquitin ligase complex"/>
    <property type="evidence" value="ECO:0007669"/>
    <property type="project" value="EnsemblPlants"/>
</dbReference>
<dbReference type="InterPro" id="IPR051858">
    <property type="entry name" value="WD_repeat_GAD-1"/>
</dbReference>
<dbReference type="InterPro" id="IPR001680">
    <property type="entry name" value="WD40_rpt"/>
</dbReference>
<evidence type="ECO:0000256" key="3">
    <source>
        <dbReference type="PROSITE-ProRule" id="PRU00221"/>
    </source>
</evidence>
<dbReference type="Proteomes" id="UP000235145">
    <property type="component" value="Unassembled WGS sequence"/>
</dbReference>
<dbReference type="InterPro" id="IPR020472">
    <property type="entry name" value="WD40_PAC1"/>
</dbReference>
<keyword evidence="6" id="KW-1185">Reference proteome</keyword>
<dbReference type="Gramene" id="rna-gnl|WGS:NBSK|LSAT_5X180141_mrna">
    <property type="protein sequence ID" value="cds-PLY85312.1"/>
    <property type="gene ID" value="gene-LSAT_5X180141"/>
</dbReference>
<dbReference type="PROSITE" id="PS00678">
    <property type="entry name" value="WD_REPEATS_1"/>
    <property type="match status" value="1"/>
</dbReference>
<feature type="compositionally biased region" description="Low complexity" evidence="4">
    <location>
        <begin position="61"/>
        <end position="73"/>
    </location>
</feature>
<dbReference type="SUPFAM" id="SSF50978">
    <property type="entry name" value="WD40 repeat-like"/>
    <property type="match status" value="1"/>
</dbReference>
<dbReference type="GO" id="GO:0035861">
    <property type="term" value="C:site of double-strand break"/>
    <property type="evidence" value="ECO:0000318"/>
    <property type="project" value="GO_Central"/>
</dbReference>
<dbReference type="PANTHER" id="PTHR16017:SF0">
    <property type="entry name" value="WD REPEAT-CONTAINING PROTEIN 70"/>
    <property type="match status" value="1"/>
</dbReference>
<dbReference type="GO" id="GO:0005634">
    <property type="term" value="C:nucleus"/>
    <property type="evidence" value="ECO:0000318"/>
    <property type="project" value="GO_Central"/>
</dbReference>
<feature type="repeat" description="WD" evidence="3">
    <location>
        <begin position="266"/>
        <end position="308"/>
    </location>
</feature>
<dbReference type="PROSITE" id="PS50082">
    <property type="entry name" value="WD_REPEATS_2"/>
    <property type="match status" value="3"/>
</dbReference>
<dbReference type="PROSITE" id="PS50294">
    <property type="entry name" value="WD_REPEATS_REGION"/>
    <property type="match status" value="3"/>
</dbReference>
<evidence type="ECO:0000256" key="4">
    <source>
        <dbReference type="SAM" id="MobiDB-lite"/>
    </source>
</evidence>
<reference evidence="5 6" key="1">
    <citation type="journal article" date="2017" name="Nat. Commun.">
        <title>Genome assembly with in vitro proximity ligation data and whole-genome triplication in lettuce.</title>
        <authorList>
            <person name="Reyes-Chin-Wo S."/>
            <person name="Wang Z."/>
            <person name="Yang X."/>
            <person name="Kozik A."/>
            <person name="Arikit S."/>
            <person name="Song C."/>
            <person name="Xia L."/>
            <person name="Froenicke L."/>
            <person name="Lavelle D.O."/>
            <person name="Truco M.J."/>
            <person name="Xia R."/>
            <person name="Zhu S."/>
            <person name="Xu C."/>
            <person name="Xu H."/>
            <person name="Xu X."/>
            <person name="Cox K."/>
            <person name="Korf I."/>
            <person name="Meyers B.C."/>
            <person name="Michelmore R.W."/>
        </authorList>
    </citation>
    <scope>NUCLEOTIDE SEQUENCE [LARGE SCALE GENOMIC DNA]</scope>
    <source>
        <strain evidence="6">cv. Salinas</strain>
        <tissue evidence="5">Seedlings</tissue>
    </source>
</reference>
<comment type="caution">
    <text evidence="5">The sequence shown here is derived from an EMBL/GenBank/DDBJ whole genome shotgun (WGS) entry which is preliminary data.</text>
</comment>
<dbReference type="Gene3D" id="2.130.10.10">
    <property type="entry name" value="YVTN repeat-like/Quinoprotein amine dehydrogenase"/>
    <property type="match status" value="2"/>
</dbReference>
<dbReference type="OrthoDB" id="10264376at2759"/>
<feature type="compositionally biased region" description="Acidic residues" evidence="4">
    <location>
        <begin position="117"/>
        <end position="129"/>
    </location>
</feature>
<dbReference type="PANTHER" id="PTHR16017">
    <property type="entry name" value="GASTRULATION DEFECTIVE PROTEIN 1-RELATED"/>
    <property type="match status" value="1"/>
</dbReference>
<dbReference type="EMBL" id="NBSK02000005">
    <property type="protein sequence ID" value="KAJ0208363.1"/>
    <property type="molecule type" value="Genomic_DNA"/>
</dbReference>
<keyword evidence="2" id="KW-0677">Repeat</keyword>
<evidence type="ECO:0008006" key="7">
    <source>
        <dbReference type="Google" id="ProtNLM"/>
    </source>
</evidence>
<evidence type="ECO:0000313" key="5">
    <source>
        <dbReference type="EMBL" id="KAJ0208363.1"/>
    </source>
</evidence>
<keyword evidence="1 3" id="KW-0853">WD repeat</keyword>
<feature type="region of interest" description="Disordered" evidence="4">
    <location>
        <begin position="533"/>
        <end position="562"/>
    </location>
</feature>
<sequence length="636" mass="70197">MEDDDGIRAHFPLSFGKKSKSQTPIESIHNATRRPTTGIDGSQSSSSLHTNNKNKDTPFPSLSSSSKSWLNSLQKNPKPSTVSDDDVAIGPPRPPPSYDSVDGEDDAMIGPPRPMPAEDDDDEDDDDEPIIGPPRPPLGSDSEEDFSDGEQEVQHRIPLSNEIVLKGHTKVVSALAIDHSGSRVLSGSYDYSIRMYDFQGMNARLESFRQLEPSEGHQVRSLSWSPSADRFLCVTGSAQAKIFDRDGLTLGEFVKGDMYIRDLKNTKGHITGLTCGEWHPKTKETILTSSEDGSLRIWDVNDFTSQKQVIKPKLVKHGRVPVNTCAWDREGKSIAGGIGDGSIQIWGIKPGWGSRPDIYVPNAHSDEITGLKFSSDGRTLLSRSFDCTLKVWDLRQMKTVLKSFEDLPNHYSQTNVALSPDEQLLLTGTSVERDSTTGGLLCLFDREKLELVSKVGISPTCSVVQCGWHPKLNQIFATAGDKHQGGTHVLYDPTLSTRGALVCVARAPRRKSVDDFQAEPVIHNPHALPLFRDQPSRKRQREKMLKDPLKSHKPEAPMNGPGFGGRVGVTKGSLLTQYLLKQGGMIKETWMDEDPREAILKYADVAKKDPKFIAPAYAETQPNTVFAESDSEEEDK</sequence>
<evidence type="ECO:0000313" key="6">
    <source>
        <dbReference type="Proteomes" id="UP000235145"/>
    </source>
</evidence>
<accession>A0A9R1VLV3</accession>
<dbReference type="SMART" id="SM00320">
    <property type="entry name" value="WD40"/>
    <property type="match status" value="5"/>
</dbReference>
<protein>
    <recommendedName>
        <fullName evidence="7">Anaphase-promoting complex subunit 4 WD40 domain-containing protein</fullName>
    </recommendedName>
</protein>
<dbReference type="InterPro" id="IPR019775">
    <property type="entry name" value="WD40_repeat_CS"/>
</dbReference>
<evidence type="ECO:0000256" key="1">
    <source>
        <dbReference type="ARBA" id="ARBA00022574"/>
    </source>
</evidence>
<dbReference type="InterPro" id="IPR015943">
    <property type="entry name" value="WD40/YVTN_repeat-like_dom_sf"/>
</dbReference>
<name>A0A9R1VLV3_LACSA</name>
<feature type="region of interest" description="Disordered" evidence="4">
    <location>
        <begin position="1"/>
        <end position="153"/>
    </location>
</feature>
<dbReference type="FunFam" id="2.130.10.10:FF:000245">
    <property type="entry name" value="WD repeat-containing protein 70"/>
    <property type="match status" value="1"/>
</dbReference>
<dbReference type="Pfam" id="PF00400">
    <property type="entry name" value="WD40"/>
    <property type="match status" value="4"/>
</dbReference>
<feature type="compositionally biased region" description="Basic and acidic residues" evidence="4">
    <location>
        <begin position="542"/>
        <end position="555"/>
    </location>
</feature>
<dbReference type="AlphaFoldDB" id="A0A9R1VLV3"/>
<dbReference type="FunFam" id="2.130.10.10:FF:000469">
    <property type="entry name" value="Nucleotide binding protein"/>
    <property type="match status" value="1"/>
</dbReference>
<dbReference type="PRINTS" id="PR00320">
    <property type="entry name" value="GPROTEINBRPT"/>
</dbReference>
<proteinExistence type="predicted"/>
<feature type="repeat" description="WD" evidence="3">
    <location>
        <begin position="361"/>
        <end position="402"/>
    </location>
</feature>
<organism evidence="5 6">
    <name type="scientific">Lactuca sativa</name>
    <name type="common">Garden lettuce</name>
    <dbReference type="NCBI Taxonomy" id="4236"/>
    <lineage>
        <taxon>Eukaryota</taxon>
        <taxon>Viridiplantae</taxon>
        <taxon>Streptophyta</taxon>
        <taxon>Embryophyta</taxon>
        <taxon>Tracheophyta</taxon>
        <taxon>Spermatophyta</taxon>
        <taxon>Magnoliopsida</taxon>
        <taxon>eudicotyledons</taxon>
        <taxon>Gunneridae</taxon>
        <taxon>Pentapetalae</taxon>
        <taxon>asterids</taxon>
        <taxon>campanulids</taxon>
        <taxon>Asterales</taxon>
        <taxon>Asteraceae</taxon>
        <taxon>Cichorioideae</taxon>
        <taxon>Cichorieae</taxon>
        <taxon>Lactucinae</taxon>
        <taxon>Lactuca</taxon>
    </lineage>
</organism>
<gene>
    <name evidence="5" type="ORF">LSAT_V11C500294740</name>
</gene>
<evidence type="ECO:0000256" key="2">
    <source>
        <dbReference type="ARBA" id="ARBA00022737"/>
    </source>
</evidence>
<feature type="compositionally biased region" description="Acidic residues" evidence="4">
    <location>
        <begin position="141"/>
        <end position="151"/>
    </location>
</feature>
<dbReference type="InterPro" id="IPR036322">
    <property type="entry name" value="WD40_repeat_dom_sf"/>
</dbReference>
<feature type="repeat" description="WD" evidence="3">
    <location>
        <begin position="165"/>
        <end position="206"/>
    </location>
</feature>
<feature type="compositionally biased region" description="Polar residues" evidence="4">
    <location>
        <begin position="21"/>
        <end position="51"/>
    </location>
</feature>